<evidence type="ECO:0000256" key="2">
    <source>
        <dbReference type="ARBA" id="ARBA00023002"/>
    </source>
</evidence>
<protein>
    <submittedName>
        <fullName evidence="3">Sulfolactate dehydrogenase</fullName>
    </submittedName>
</protein>
<dbReference type="InterPro" id="IPR036111">
    <property type="entry name" value="Mal/L-sulfo/L-lacto_DH-like_sf"/>
</dbReference>
<dbReference type="PANTHER" id="PTHR11091">
    <property type="entry name" value="OXIDOREDUCTASE-RELATED"/>
    <property type="match status" value="1"/>
</dbReference>
<dbReference type="GO" id="GO:0016491">
    <property type="term" value="F:oxidoreductase activity"/>
    <property type="evidence" value="ECO:0007669"/>
    <property type="project" value="UniProtKB-KW"/>
</dbReference>
<dbReference type="InterPro" id="IPR043144">
    <property type="entry name" value="Mal/L-sulf/L-lact_DH-like_ah"/>
</dbReference>
<comment type="caution">
    <text evidence="3">The sequence shown here is derived from an EMBL/GenBank/DDBJ whole genome shotgun (WGS) entry which is preliminary data.</text>
</comment>
<dbReference type="EMBL" id="NOXU01000028">
    <property type="protein sequence ID" value="OYQ34555.1"/>
    <property type="molecule type" value="Genomic_DNA"/>
</dbReference>
<name>A0A255Z0X1_9PROT</name>
<proteinExistence type="inferred from homology"/>
<dbReference type="PANTHER" id="PTHR11091:SF0">
    <property type="entry name" value="MALATE DEHYDROGENASE"/>
    <property type="match status" value="1"/>
</dbReference>
<dbReference type="Proteomes" id="UP000216998">
    <property type="component" value="Unassembled WGS sequence"/>
</dbReference>
<dbReference type="Gene3D" id="1.10.1530.10">
    <property type="match status" value="1"/>
</dbReference>
<reference evidence="3 4" key="1">
    <citation type="submission" date="2017-07" db="EMBL/GenBank/DDBJ databases">
        <title>Niveispirillum cyanobacteriorum sp. nov., isolated from cyanobacterial aggregates in a eutrophic lake.</title>
        <authorList>
            <person name="Cai H."/>
        </authorList>
    </citation>
    <scope>NUCLEOTIDE SEQUENCE [LARGE SCALE GENOMIC DNA]</scope>
    <source>
        <strain evidence="4">TH1-14</strain>
    </source>
</reference>
<dbReference type="SUPFAM" id="SSF89733">
    <property type="entry name" value="L-sulfolactate dehydrogenase-like"/>
    <property type="match status" value="1"/>
</dbReference>
<accession>A0A255Z0X1</accession>
<dbReference type="Pfam" id="PF02615">
    <property type="entry name" value="Ldh_2"/>
    <property type="match status" value="1"/>
</dbReference>
<keyword evidence="4" id="KW-1185">Reference proteome</keyword>
<dbReference type="InterPro" id="IPR003767">
    <property type="entry name" value="Malate/L-lactate_DH-like"/>
</dbReference>
<dbReference type="OrthoDB" id="9811519at2"/>
<dbReference type="InterPro" id="IPR043143">
    <property type="entry name" value="Mal/L-sulf/L-lact_DH-like_NADP"/>
</dbReference>
<dbReference type="Gene3D" id="3.30.1370.60">
    <property type="entry name" value="Hypothetical oxidoreductase yiak, domain 2"/>
    <property type="match status" value="1"/>
</dbReference>
<gene>
    <name evidence="3" type="ORF">CHU95_11110</name>
</gene>
<sequence length="335" mass="33954">MDTVTLGLETARHLAVTALNRAGVTLANANPTADALLAAEMDGQAGHGLSRVPSYCLHARVGKVDGAAMPTASPAGKAGIHIDAGHGFAYPAIDLAINHLLPLAAEMGVAAAAIRRSHHFGQAGRHVERLADQGLVALAFANTPAALPLPGGRRSLMGTNPIAFAAPLSGRPPLVVDMALSVAARGKIMAASKAGRPIPEGWAVDAAGHPTTDADAALGGSLLPMGGAKGAALALMVEVICAALAGGSFGWHASGLFDGQGGPPDLGQLLIVLNPACFGGDHFADRMAALLLAVAQDAPARLPGDRRLAMRQTAAREGVTIPMALHREILDLTRP</sequence>
<evidence type="ECO:0000256" key="1">
    <source>
        <dbReference type="ARBA" id="ARBA00006056"/>
    </source>
</evidence>
<evidence type="ECO:0000313" key="3">
    <source>
        <dbReference type="EMBL" id="OYQ34555.1"/>
    </source>
</evidence>
<organism evidence="3 4">
    <name type="scientific">Niveispirillum lacus</name>
    <dbReference type="NCBI Taxonomy" id="1981099"/>
    <lineage>
        <taxon>Bacteria</taxon>
        <taxon>Pseudomonadati</taxon>
        <taxon>Pseudomonadota</taxon>
        <taxon>Alphaproteobacteria</taxon>
        <taxon>Rhodospirillales</taxon>
        <taxon>Azospirillaceae</taxon>
        <taxon>Niveispirillum</taxon>
    </lineage>
</organism>
<dbReference type="AlphaFoldDB" id="A0A255Z0X1"/>
<keyword evidence="2" id="KW-0560">Oxidoreductase</keyword>
<comment type="similarity">
    <text evidence="1">Belongs to the LDH2/MDH2 oxidoreductase family.</text>
</comment>
<evidence type="ECO:0000313" key="4">
    <source>
        <dbReference type="Proteomes" id="UP000216998"/>
    </source>
</evidence>